<reference evidence="1 2" key="1">
    <citation type="submission" date="2019-07" db="EMBL/GenBank/DDBJ databases">
        <title>Whole genome shotgun sequence of Acetobacter nitrogenifigens NBRC 105050.</title>
        <authorList>
            <person name="Hosoyama A."/>
            <person name="Uohara A."/>
            <person name="Ohji S."/>
            <person name="Ichikawa N."/>
        </authorList>
    </citation>
    <scope>NUCLEOTIDE SEQUENCE [LARGE SCALE GENOMIC DNA]</scope>
    <source>
        <strain evidence="1 2">NBRC 105050</strain>
    </source>
</reference>
<name>A0A511XE09_9PROT</name>
<sequence length="70" mass="7446">MGALAPEVTQSPRVSLDRAQALAQLLWVGSELLATGARNADAQARLDLACLNALRTMRVEDNALTERAVA</sequence>
<protein>
    <submittedName>
        <fullName evidence="1">Uncharacterized protein</fullName>
    </submittedName>
</protein>
<dbReference type="RefSeq" id="WP_026398748.1">
    <property type="nucleotide sequence ID" value="NZ_AUBI01000017.1"/>
</dbReference>
<evidence type="ECO:0000313" key="1">
    <source>
        <dbReference type="EMBL" id="GEN61194.1"/>
    </source>
</evidence>
<proteinExistence type="predicted"/>
<accession>A0A511XE09</accession>
<evidence type="ECO:0000313" key="2">
    <source>
        <dbReference type="Proteomes" id="UP000321635"/>
    </source>
</evidence>
<dbReference type="Proteomes" id="UP000321635">
    <property type="component" value="Unassembled WGS sequence"/>
</dbReference>
<gene>
    <name evidence="1" type="ORF">ANI02nite_30780</name>
</gene>
<organism evidence="1 2">
    <name type="scientific">Acetobacter nitrogenifigens DSM 23921 = NBRC 105050</name>
    <dbReference type="NCBI Taxonomy" id="1120919"/>
    <lineage>
        <taxon>Bacteria</taxon>
        <taxon>Pseudomonadati</taxon>
        <taxon>Pseudomonadota</taxon>
        <taxon>Alphaproteobacteria</taxon>
        <taxon>Acetobacterales</taxon>
        <taxon>Acetobacteraceae</taxon>
        <taxon>Acetobacter</taxon>
    </lineage>
</organism>
<comment type="caution">
    <text evidence="1">The sequence shown here is derived from an EMBL/GenBank/DDBJ whole genome shotgun (WGS) entry which is preliminary data.</text>
</comment>
<dbReference type="STRING" id="1120919.GCA_000429165_03235"/>
<keyword evidence="2" id="KW-1185">Reference proteome</keyword>
<dbReference type="EMBL" id="BJYF01000029">
    <property type="protein sequence ID" value="GEN61194.1"/>
    <property type="molecule type" value="Genomic_DNA"/>
</dbReference>
<dbReference type="AlphaFoldDB" id="A0A511XE09"/>